<name>A0A6J5KG60_9BURK</name>
<dbReference type="Proteomes" id="UP000494102">
    <property type="component" value="Unassembled WGS sequence"/>
</dbReference>
<evidence type="ECO:0000313" key="1">
    <source>
        <dbReference type="EMBL" id="CAB4051975.1"/>
    </source>
</evidence>
<dbReference type="AlphaFoldDB" id="A0A6J5KG60"/>
<sequence>MRPQCTKLIIGDRSSRFICYSIDSSRIFRIPAFWQAYGLRIQRLAVAGVHVRQIEKRFNGLSGPSQTVSP</sequence>
<proteinExistence type="predicted"/>
<protein>
    <submittedName>
        <fullName evidence="1">Uncharacterized protein</fullName>
    </submittedName>
</protein>
<reference evidence="1 2" key="1">
    <citation type="submission" date="2020-04" db="EMBL/GenBank/DDBJ databases">
        <authorList>
            <person name="De Canck E."/>
        </authorList>
    </citation>
    <scope>NUCLEOTIDE SEQUENCE [LARGE SCALE GENOMIC DNA]</scope>
    <source>
        <strain evidence="1 2">LMG 9964</strain>
    </source>
</reference>
<gene>
    <name evidence="1" type="ORF">LMG9964_05659</name>
</gene>
<evidence type="ECO:0000313" key="2">
    <source>
        <dbReference type="Proteomes" id="UP000494102"/>
    </source>
</evidence>
<dbReference type="EMBL" id="CADILN010000011">
    <property type="protein sequence ID" value="CAB4051975.1"/>
    <property type="molecule type" value="Genomic_DNA"/>
</dbReference>
<accession>A0A6J5KG60</accession>
<organism evidence="1 2">
    <name type="scientific">Paraburkholderia phenoliruptrix</name>
    <dbReference type="NCBI Taxonomy" id="252970"/>
    <lineage>
        <taxon>Bacteria</taxon>
        <taxon>Pseudomonadati</taxon>
        <taxon>Pseudomonadota</taxon>
        <taxon>Betaproteobacteria</taxon>
        <taxon>Burkholderiales</taxon>
        <taxon>Burkholderiaceae</taxon>
        <taxon>Paraburkholderia</taxon>
    </lineage>
</organism>